<keyword evidence="6 7" id="KW-0472">Membrane</keyword>
<proteinExistence type="predicted"/>
<keyword evidence="4 7" id="KW-0812">Transmembrane</keyword>
<feature type="transmembrane region" description="Helical" evidence="7">
    <location>
        <begin position="139"/>
        <end position="158"/>
    </location>
</feature>
<dbReference type="PANTHER" id="PTHR42718:SF24">
    <property type="entry name" value="MAJOR FACILITATOR SUPERFAMILY (MFS) PROFILE DOMAIN-CONTAINING PROTEIN"/>
    <property type="match status" value="1"/>
</dbReference>
<comment type="caution">
    <text evidence="9">The sequence shown here is derived from an EMBL/GenBank/DDBJ whole genome shotgun (WGS) entry which is preliminary data.</text>
</comment>
<gene>
    <name evidence="9" type="ORF">ACFP7A_07680</name>
</gene>
<feature type="transmembrane region" description="Helical" evidence="7">
    <location>
        <begin position="454"/>
        <end position="473"/>
    </location>
</feature>
<organism evidence="9 10">
    <name type="scientific">Sporolactobacillus kofuensis</name>
    <dbReference type="NCBI Taxonomy" id="269672"/>
    <lineage>
        <taxon>Bacteria</taxon>
        <taxon>Bacillati</taxon>
        <taxon>Bacillota</taxon>
        <taxon>Bacilli</taxon>
        <taxon>Bacillales</taxon>
        <taxon>Sporolactobacillaceae</taxon>
        <taxon>Sporolactobacillus</taxon>
    </lineage>
</organism>
<evidence type="ECO:0000256" key="5">
    <source>
        <dbReference type="ARBA" id="ARBA00022989"/>
    </source>
</evidence>
<name>A0ABW1WGN6_9BACL</name>
<feature type="transmembrane region" description="Helical" evidence="7">
    <location>
        <begin position="402"/>
        <end position="420"/>
    </location>
</feature>
<feature type="transmembrane region" description="Helical" evidence="7">
    <location>
        <begin position="15"/>
        <end position="34"/>
    </location>
</feature>
<feature type="transmembrane region" description="Helical" evidence="7">
    <location>
        <begin position="201"/>
        <end position="221"/>
    </location>
</feature>
<dbReference type="InterPro" id="IPR011701">
    <property type="entry name" value="MFS"/>
</dbReference>
<dbReference type="Pfam" id="PF07690">
    <property type="entry name" value="MFS_1"/>
    <property type="match status" value="1"/>
</dbReference>
<feature type="transmembrane region" description="Helical" evidence="7">
    <location>
        <begin position="82"/>
        <end position="105"/>
    </location>
</feature>
<feature type="domain" description="Major facilitator superfamily (MFS) profile" evidence="8">
    <location>
        <begin position="16"/>
        <end position="478"/>
    </location>
</feature>
<keyword evidence="10" id="KW-1185">Reference proteome</keyword>
<feature type="transmembrane region" description="Helical" evidence="7">
    <location>
        <begin position="170"/>
        <end position="189"/>
    </location>
</feature>
<dbReference type="Proteomes" id="UP001596267">
    <property type="component" value="Unassembled WGS sequence"/>
</dbReference>
<dbReference type="SUPFAM" id="SSF103473">
    <property type="entry name" value="MFS general substrate transporter"/>
    <property type="match status" value="1"/>
</dbReference>
<evidence type="ECO:0000256" key="1">
    <source>
        <dbReference type="ARBA" id="ARBA00004651"/>
    </source>
</evidence>
<dbReference type="CDD" id="cd17503">
    <property type="entry name" value="MFS_LmrB_MDR_like"/>
    <property type="match status" value="1"/>
</dbReference>
<evidence type="ECO:0000256" key="4">
    <source>
        <dbReference type="ARBA" id="ARBA00022692"/>
    </source>
</evidence>
<comment type="subcellular location">
    <subcellularLocation>
        <location evidence="1">Cell membrane</location>
        <topology evidence="1">Multi-pass membrane protein</topology>
    </subcellularLocation>
</comment>
<feature type="transmembrane region" description="Helical" evidence="7">
    <location>
        <begin position="111"/>
        <end position="132"/>
    </location>
</feature>
<keyword evidence="3" id="KW-1003">Cell membrane</keyword>
<evidence type="ECO:0000259" key="8">
    <source>
        <dbReference type="PROSITE" id="PS50850"/>
    </source>
</evidence>
<dbReference type="PRINTS" id="PR01036">
    <property type="entry name" value="TCRTETB"/>
</dbReference>
<dbReference type="InterPro" id="IPR020846">
    <property type="entry name" value="MFS_dom"/>
</dbReference>
<protein>
    <submittedName>
        <fullName evidence="9">DHA2 family efflux MFS transporter permease subunit</fullName>
    </submittedName>
</protein>
<dbReference type="NCBIfam" id="TIGR00711">
    <property type="entry name" value="efflux_EmrB"/>
    <property type="match status" value="1"/>
</dbReference>
<dbReference type="RefSeq" id="WP_253054145.1">
    <property type="nucleotide sequence ID" value="NZ_JAMXWN010000006.1"/>
</dbReference>
<evidence type="ECO:0000256" key="7">
    <source>
        <dbReference type="SAM" id="Phobius"/>
    </source>
</evidence>
<evidence type="ECO:0000313" key="10">
    <source>
        <dbReference type="Proteomes" id="UP001596267"/>
    </source>
</evidence>
<evidence type="ECO:0000256" key="3">
    <source>
        <dbReference type="ARBA" id="ARBA00022475"/>
    </source>
</evidence>
<feature type="transmembrane region" description="Helical" evidence="7">
    <location>
        <begin position="362"/>
        <end position="381"/>
    </location>
</feature>
<dbReference type="Gene3D" id="1.20.1250.20">
    <property type="entry name" value="MFS general substrate transporter like domains"/>
    <property type="match status" value="1"/>
</dbReference>
<dbReference type="PROSITE" id="PS50850">
    <property type="entry name" value="MFS"/>
    <property type="match status" value="1"/>
</dbReference>
<evidence type="ECO:0000313" key="9">
    <source>
        <dbReference type="EMBL" id="MFC6386478.1"/>
    </source>
</evidence>
<dbReference type="InterPro" id="IPR004638">
    <property type="entry name" value="EmrB-like"/>
</dbReference>
<accession>A0ABW1WGN6</accession>
<feature type="transmembrane region" description="Helical" evidence="7">
    <location>
        <begin position="335"/>
        <end position="356"/>
    </location>
</feature>
<dbReference type="EMBL" id="JBHSTQ010000006">
    <property type="protein sequence ID" value="MFC6386478.1"/>
    <property type="molecule type" value="Genomic_DNA"/>
</dbReference>
<evidence type="ECO:0000256" key="2">
    <source>
        <dbReference type="ARBA" id="ARBA00022448"/>
    </source>
</evidence>
<feature type="transmembrane region" description="Helical" evidence="7">
    <location>
        <begin position="54"/>
        <end position="75"/>
    </location>
</feature>
<feature type="transmembrane region" description="Helical" evidence="7">
    <location>
        <begin position="269"/>
        <end position="290"/>
    </location>
</feature>
<keyword evidence="2" id="KW-0813">Transport</keyword>
<dbReference type="InterPro" id="IPR036259">
    <property type="entry name" value="MFS_trans_sf"/>
</dbReference>
<sequence>MPAKNVEGHTYNRPLLIVVLLVGNFGMMINHTMLATALPDMMKDFNVDAADGQWLTSGFLLMNGILIPIAALLMSKINSRKLYLMSIILLLLGTLLSAVAINFGWLLLGRMIQGTGTGIMIPLMQTIFLLLFPKNKRGFAMGLDGLVIAFGRAVGLTLSGWMVDHFHWRILFWLLIPLLLAVMFLAFTTMRSMIPLNHSRIDYPSIVLSSLGFGALLYGFSSVGNHGWTNVHVIGGLLIGAIFSLLFIMRQLTIKEPILNLTVFRSKMFSLSVIVSGTVMTVITGTELVLPLYIQNSRGESAFFSGLIIMPGAILMGLLSPVTGIIFDKIGARKLVISGMSLLTLGTIPFMFLTMSTTYSEILIFYAVRFLGVAMVMMPMTTAGLNTLPNALISDGTAVNNTVRTIVGSIGTSLIISVMSDVTQSETPEKGMMSNDPSLYHVLKTDAVLNGVNAAFIVAVCFCVLTLALTFFIKESRK</sequence>
<keyword evidence="5 7" id="KW-1133">Transmembrane helix</keyword>
<reference evidence="10" key="1">
    <citation type="journal article" date="2019" name="Int. J. Syst. Evol. Microbiol.">
        <title>The Global Catalogue of Microorganisms (GCM) 10K type strain sequencing project: providing services to taxonomists for standard genome sequencing and annotation.</title>
        <authorList>
            <consortium name="The Broad Institute Genomics Platform"/>
            <consortium name="The Broad Institute Genome Sequencing Center for Infectious Disease"/>
            <person name="Wu L."/>
            <person name="Ma J."/>
        </authorList>
    </citation>
    <scope>NUCLEOTIDE SEQUENCE [LARGE SCALE GENOMIC DNA]</scope>
    <source>
        <strain evidence="10">CCUG 42001</strain>
    </source>
</reference>
<feature type="transmembrane region" description="Helical" evidence="7">
    <location>
        <begin position="227"/>
        <end position="248"/>
    </location>
</feature>
<evidence type="ECO:0000256" key="6">
    <source>
        <dbReference type="ARBA" id="ARBA00023136"/>
    </source>
</evidence>
<dbReference type="Gene3D" id="1.20.1720.10">
    <property type="entry name" value="Multidrug resistance protein D"/>
    <property type="match status" value="1"/>
</dbReference>
<dbReference type="PANTHER" id="PTHR42718">
    <property type="entry name" value="MAJOR FACILITATOR SUPERFAMILY MULTIDRUG TRANSPORTER MFSC"/>
    <property type="match status" value="1"/>
</dbReference>
<feature type="transmembrane region" description="Helical" evidence="7">
    <location>
        <begin position="302"/>
        <end position="323"/>
    </location>
</feature>